<evidence type="ECO:0000256" key="3">
    <source>
        <dbReference type="ARBA" id="ARBA00022989"/>
    </source>
</evidence>
<feature type="transmembrane region" description="Helical" evidence="5">
    <location>
        <begin position="6"/>
        <end position="37"/>
    </location>
</feature>
<reference evidence="7" key="1">
    <citation type="journal article" date="2017" name="Biotechnol. Biofuels">
        <title>Evaluation of environmental bacterial communities as a factor affecting the growth of duckweed Lemna minor.</title>
        <authorList>
            <person name="Ishizawa H."/>
            <person name="Kuroda M."/>
            <person name="Morikawa M."/>
            <person name="Ike M."/>
        </authorList>
    </citation>
    <scope>NUCLEOTIDE SEQUENCE [LARGE SCALE GENOMIC DNA]</scope>
    <source>
        <strain evidence="7">H3</strain>
    </source>
</reference>
<evidence type="ECO:0000313" key="6">
    <source>
        <dbReference type="EMBL" id="BBF85185.1"/>
    </source>
</evidence>
<dbReference type="OrthoDB" id="80306at2"/>
<reference evidence="7" key="3">
    <citation type="journal article" date="2017" name="Plant Physiol. Biochem.">
        <title>Differential oxidative and antioxidative response of duckweed Lemna minor toward plant growth promoting/inhibiting bacteria.</title>
        <authorList>
            <person name="Ishizawa H."/>
            <person name="Kuroda M."/>
            <person name="Morikawa M."/>
            <person name="Ike M."/>
        </authorList>
    </citation>
    <scope>NUCLEOTIDE SEQUENCE [LARGE SCALE GENOMIC DNA]</scope>
    <source>
        <strain evidence="7">H3</strain>
    </source>
</reference>
<name>A0A3G9GCL8_9NEIS</name>
<keyword evidence="3 5" id="KW-1133">Transmembrane helix</keyword>
<evidence type="ECO:0000313" key="7">
    <source>
        <dbReference type="Proteomes" id="UP000198290"/>
    </source>
</evidence>
<dbReference type="Proteomes" id="UP000198290">
    <property type="component" value="Chromosome"/>
</dbReference>
<protein>
    <recommendedName>
        <fullName evidence="5">UPF0756 membrane protein DLM_1566</fullName>
    </recommendedName>
</protein>
<dbReference type="HAMAP" id="MF_01874">
    <property type="entry name" value="UPF0756"/>
    <property type="match status" value="1"/>
</dbReference>
<evidence type="ECO:0000256" key="5">
    <source>
        <dbReference type="HAMAP-Rule" id="MF_01874"/>
    </source>
</evidence>
<dbReference type="Pfam" id="PF04284">
    <property type="entry name" value="DUF441"/>
    <property type="match status" value="1"/>
</dbReference>
<reference evidence="6 7" key="2">
    <citation type="journal article" date="2017" name="Genome Announc.">
        <title>Draft genome sequence of Aquitalea magnusonii strain H3, a plant growth-promoting bacterium of duckweed Lemna minor.</title>
        <authorList>
            <person name="Ishizawa H."/>
            <person name="Kuroda M."/>
            <person name="Ike M."/>
        </authorList>
    </citation>
    <scope>NUCLEOTIDE SEQUENCE [LARGE SCALE GENOMIC DNA]</scope>
    <source>
        <strain evidence="6 7">H3</strain>
    </source>
</reference>
<feature type="transmembrane region" description="Helical" evidence="5">
    <location>
        <begin position="49"/>
        <end position="67"/>
    </location>
</feature>
<dbReference type="PANTHER" id="PTHR38452:SF1">
    <property type="entry name" value="UPF0756 MEMBRANE PROTEIN YEAL"/>
    <property type="match status" value="1"/>
</dbReference>
<comment type="similarity">
    <text evidence="5">Belongs to the UPF0756 family.</text>
</comment>
<dbReference type="AlphaFoldDB" id="A0A3G9GCL8"/>
<feature type="transmembrane region" description="Helical" evidence="5">
    <location>
        <begin position="111"/>
        <end position="144"/>
    </location>
</feature>
<evidence type="ECO:0000256" key="1">
    <source>
        <dbReference type="ARBA" id="ARBA00022475"/>
    </source>
</evidence>
<keyword evidence="2 5" id="KW-0812">Transmembrane</keyword>
<dbReference type="EMBL" id="AP018823">
    <property type="protein sequence ID" value="BBF85185.1"/>
    <property type="molecule type" value="Genomic_DNA"/>
</dbReference>
<proteinExistence type="inferred from homology"/>
<comment type="subcellular location">
    <subcellularLocation>
        <location evidence="5">Cell membrane</location>
        <topology evidence="5">Multi-pass membrane protein</topology>
    </subcellularLocation>
</comment>
<dbReference type="KEGG" id="amah:DLM_1566"/>
<organism evidence="6 7">
    <name type="scientific">Aquitalea magnusonii</name>
    <dbReference type="NCBI Taxonomy" id="332411"/>
    <lineage>
        <taxon>Bacteria</taxon>
        <taxon>Pseudomonadati</taxon>
        <taxon>Pseudomonadota</taxon>
        <taxon>Betaproteobacteria</taxon>
        <taxon>Neisseriales</taxon>
        <taxon>Chromobacteriaceae</taxon>
        <taxon>Aquitalea</taxon>
    </lineage>
</organism>
<gene>
    <name evidence="6" type="ORF">DLM_1566</name>
</gene>
<keyword evidence="7" id="KW-1185">Reference proteome</keyword>
<accession>A0A3G9GCL8</accession>
<evidence type="ECO:0000256" key="2">
    <source>
        <dbReference type="ARBA" id="ARBA00022692"/>
    </source>
</evidence>
<dbReference type="InterPro" id="IPR007382">
    <property type="entry name" value="UPF0756_TM"/>
</dbReference>
<dbReference type="PANTHER" id="PTHR38452">
    <property type="entry name" value="UPF0756 MEMBRANE PROTEIN YEAL"/>
    <property type="match status" value="1"/>
</dbReference>
<evidence type="ECO:0000256" key="4">
    <source>
        <dbReference type="ARBA" id="ARBA00023136"/>
    </source>
</evidence>
<keyword evidence="1 5" id="KW-1003">Cell membrane</keyword>
<dbReference type="RefSeq" id="WP_089084227.1">
    <property type="nucleotide sequence ID" value="NZ_AP018823.1"/>
</dbReference>
<dbReference type="GO" id="GO:0005886">
    <property type="term" value="C:plasma membrane"/>
    <property type="evidence" value="ECO:0007669"/>
    <property type="project" value="UniProtKB-SubCell"/>
</dbReference>
<keyword evidence="4 5" id="KW-0472">Membrane</keyword>
<sequence>MHFDNLPILLILAISLIGNNFTVSIAALVLLLIKLLGLDSWLPVIESKGINVGVAVLTAAVLVPVVSGRVDANSIANVFKSPAGVIAVLTGLLVAWIAAQGVPFMKSSPEAVTALMIGTLIGVCFFRGLAVGPLIAGGVVALLLGLLKL</sequence>
<feature type="transmembrane region" description="Helical" evidence="5">
    <location>
        <begin position="79"/>
        <end position="99"/>
    </location>
</feature>